<gene>
    <name evidence="1" type="ORF">CDAR_613701</name>
</gene>
<name>A0AAV4TME9_9ARAC</name>
<proteinExistence type="predicted"/>
<protein>
    <submittedName>
        <fullName evidence="1">Uncharacterized protein</fullName>
    </submittedName>
</protein>
<comment type="caution">
    <text evidence="1">The sequence shown here is derived from an EMBL/GenBank/DDBJ whole genome shotgun (WGS) entry which is preliminary data.</text>
</comment>
<keyword evidence="2" id="KW-1185">Reference proteome</keyword>
<organism evidence="1 2">
    <name type="scientific">Caerostris darwini</name>
    <dbReference type="NCBI Taxonomy" id="1538125"/>
    <lineage>
        <taxon>Eukaryota</taxon>
        <taxon>Metazoa</taxon>
        <taxon>Ecdysozoa</taxon>
        <taxon>Arthropoda</taxon>
        <taxon>Chelicerata</taxon>
        <taxon>Arachnida</taxon>
        <taxon>Araneae</taxon>
        <taxon>Araneomorphae</taxon>
        <taxon>Entelegynae</taxon>
        <taxon>Araneoidea</taxon>
        <taxon>Araneidae</taxon>
        <taxon>Caerostris</taxon>
    </lineage>
</organism>
<accession>A0AAV4TME9</accession>
<sequence length="165" mass="18502">MDFGRICNKNYPSIIPPVRVGGEACVHKKKCNKNSIIPLVRVGGLRAQPFNEFRDCAKKEGRERDLPFLKINIPRLIFSGNRGGNSPPSTLPAKKIQSPSPITYSTSLRNKWIQRLPGRALKRIPQPPFSYSLQSEEPSAFCPRDSGLSQVKSSFLLPERGRPLF</sequence>
<evidence type="ECO:0000313" key="2">
    <source>
        <dbReference type="Proteomes" id="UP001054837"/>
    </source>
</evidence>
<dbReference type="Proteomes" id="UP001054837">
    <property type="component" value="Unassembled WGS sequence"/>
</dbReference>
<evidence type="ECO:0000313" key="1">
    <source>
        <dbReference type="EMBL" id="GIY45897.1"/>
    </source>
</evidence>
<dbReference type="AlphaFoldDB" id="A0AAV4TME9"/>
<reference evidence="1 2" key="1">
    <citation type="submission" date="2021-06" db="EMBL/GenBank/DDBJ databases">
        <title>Caerostris darwini draft genome.</title>
        <authorList>
            <person name="Kono N."/>
            <person name="Arakawa K."/>
        </authorList>
    </citation>
    <scope>NUCLEOTIDE SEQUENCE [LARGE SCALE GENOMIC DNA]</scope>
</reference>
<dbReference type="EMBL" id="BPLQ01009678">
    <property type="protein sequence ID" value="GIY45897.1"/>
    <property type="molecule type" value="Genomic_DNA"/>
</dbReference>